<keyword evidence="3" id="KW-1185">Reference proteome</keyword>
<name>A0A2A2KPR7_9BILA</name>
<evidence type="ECO:0000313" key="3">
    <source>
        <dbReference type="Proteomes" id="UP000218231"/>
    </source>
</evidence>
<gene>
    <name evidence="2" type="ORF">WR25_01591</name>
</gene>
<sequence length="185" mass="20937">MSWNAGRQLQVLLRGRSCLVALPALPASSSSLYLTLLPTCSKSFHSSPAVSAKKYDDSYRGGRFSKGPSKLEDLVVPRLVRPPKTSVANATEWSKDLDQDSISLVLDEFMRRPMVRKMAAEIGLSDKLFMSAYQNFRSYCLDNLDSIDPALLVAFRDIIKDNHDVELLYDYFIEHSKRVRFYSCS</sequence>
<proteinExistence type="predicted"/>
<accession>A0A2A2KPR7</accession>
<dbReference type="STRING" id="2018661.A0A2A2KPR7"/>
<organism evidence="2 3">
    <name type="scientific">Diploscapter pachys</name>
    <dbReference type="NCBI Taxonomy" id="2018661"/>
    <lineage>
        <taxon>Eukaryota</taxon>
        <taxon>Metazoa</taxon>
        <taxon>Ecdysozoa</taxon>
        <taxon>Nematoda</taxon>
        <taxon>Chromadorea</taxon>
        <taxon>Rhabditida</taxon>
        <taxon>Rhabditina</taxon>
        <taxon>Rhabditomorpha</taxon>
        <taxon>Rhabditoidea</taxon>
        <taxon>Rhabditidae</taxon>
        <taxon>Diploscapter</taxon>
    </lineage>
</organism>
<protein>
    <recommendedName>
        <fullName evidence="1">Suv3 N-terminal domain-containing protein</fullName>
    </recommendedName>
</protein>
<comment type="caution">
    <text evidence="2">The sequence shown here is derived from an EMBL/GenBank/DDBJ whole genome shotgun (WGS) entry which is preliminary data.</text>
</comment>
<dbReference type="OrthoDB" id="6692397at2759"/>
<dbReference type="Proteomes" id="UP000218231">
    <property type="component" value="Unassembled WGS sequence"/>
</dbReference>
<dbReference type="Gene3D" id="1.10.1740.140">
    <property type="match status" value="1"/>
</dbReference>
<dbReference type="InterPro" id="IPR041453">
    <property type="entry name" value="Suv3_N"/>
</dbReference>
<dbReference type="AlphaFoldDB" id="A0A2A2KPR7"/>
<reference evidence="2 3" key="1">
    <citation type="journal article" date="2017" name="Curr. Biol.">
        <title>Genome architecture and evolution of a unichromosomal asexual nematode.</title>
        <authorList>
            <person name="Fradin H."/>
            <person name="Zegar C."/>
            <person name="Gutwein M."/>
            <person name="Lucas J."/>
            <person name="Kovtun M."/>
            <person name="Corcoran D."/>
            <person name="Baugh L.R."/>
            <person name="Kiontke K."/>
            <person name="Gunsalus K."/>
            <person name="Fitch D.H."/>
            <person name="Piano F."/>
        </authorList>
    </citation>
    <scope>NUCLEOTIDE SEQUENCE [LARGE SCALE GENOMIC DNA]</scope>
    <source>
        <strain evidence="2">PF1309</strain>
    </source>
</reference>
<feature type="domain" description="Suv3 N-terminal" evidence="1">
    <location>
        <begin position="73"/>
        <end position="179"/>
    </location>
</feature>
<evidence type="ECO:0000259" key="1">
    <source>
        <dbReference type="Pfam" id="PF18114"/>
    </source>
</evidence>
<dbReference type="EMBL" id="LIAE01007981">
    <property type="protein sequence ID" value="PAV75981.1"/>
    <property type="molecule type" value="Genomic_DNA"/>
</dbReference>
<evidence type="ECO:0000313" key="2">
    <source>
        <dbReference type="EMBL" id="PAV75981.1"/>
    </source>
</evidence>
<dbReference type="Pfam" id="PF18114">
    <property type="entry name" value="Suv3_N"/>
    <property type="match status" value="1"/>
</dbReference>